<dbReference type="SMART" id="SM00388">
    <property type="entry name" value="HisKA"/>
    <property type="match status" value="1"/>
</dbReference>
<dbReference type="PANTHER" id="PTHR45569:SF1">
    <property type="entry name" value="SENSOR PROTEIN KDPD"/>
    <property type="match status" value="1"/>
</dbReference>
<keyword evidence="4" id="KW-0597">Phosphoprotein</keyword>
<evidence type="ECO:0000256" key="2">
    <source>
        <dbReference type="ARBA" id="ARBA00004141"/>
    </source>
</evidence>
<dbReference type="InterPro" id="IPR014729">
    <property type="entry name" value="Rossmann-like_a/b/a_fold"/>
</dbReference>
<evidence type="ECO:0000256" key="14">
    <source>
        <dbReference type="SAM" id="Phobius"/>
    </source>
</evidence>
<dbReference type="AlphaFoldDB" id="A0A1I4DR24"/>
<dbReference type="GO" id="GO:0005737">
    <property type="term" value="C:cytoplasm"/>
    <property type="evidence" value="ECO:0007669"/>
    <property type="project" value="UniProtKB-ARBA"/>
</dbReference>
<evidence type="ECO:0000313" key="16">
    <source>
        <dbReference type="EMBL" id="SFK96064.1"/>
    </source>
</evidence>
<evidence type="ECO:0000256" key="12">
    <source>
        <dbReference type="ARBA" id="ARBA00023136"/>
    </source>
</evidence>
<dbReference type="CDD" id="cd00075">
    <property type="entry name" value="HATPase"/>
    <property type="match status" value="1"/>
</dbReference>
<dbReference type="Pfam" id="PF13493">
    <property type="entry name" value="DUF4118"/>
    <property type="match status" value="1"/>
</dbReference>
<dbReference type="InterPro" id="IPR003018">
    <property type="entry name" value="GAF"/>
</dbReference>
<dbReference type="Pfam" id="PF02518">
    <property type="entry name" value="HATPase_c"/>
    <property type="match status" value="1"/>
</dbReference>
<feature type="transmembrane region" description="Helical" evidence="14">
    <location>
        <begin position="431"/>
        <end position="458"/>
    </location>
</feature>
<evidence type="ECO:0000256" key="6">
    <source>
        <dbReference type="ARBA" id="ARBA00022692"/>
    </source>
</evidence>
<dbReference type="InterPro" id="IPR004358">
    <property type="entry name" value="Sig_transdc_His_kin-like_C"/>
</dbReference>
<dbReference type="InterPro" id="IPR036097">
    <property type="entry name" value="HisK_dim/P_sf"/>
</dbReference>
<dbReference type="InterPro" id="IPR036890">
    <property type="entry name" value="HATPase_C_sf"/>
</dbReference>
<dbReference type="CDD" id="cd00082">
    <property type="entry name" value="HisKA"/>
    <property type="match status" value="1"/>
</dbReference>
<keyword evidence="11" id="KW-0902">Two-component regulatory system</keyword>
<gene>
    <name evidence="16" type="ORF">SAMN04488498_11954</name>
</gene>
<dbReference type="Gene3D" id="3.40.50.620">
    <property type="entry name" value="HUPs"/>
    <property type="match status" value="1"/>
</dbReference>
<name>A0A1I4DR24_9HYPH</name>
<keyword evidence="5" id="KW-0808">Transferase</keyword>
<dbReference type="GO" id="GO:0005524">
    <property type="term" value="F:ATP binding"/>
    <property type="evidence" value="ECO:0007669"/>
    <property type="project" value="UniProtKB-KW"/>
</dbReference>
<proteinExistence type="predicted"/>
<dbReference type="RefSeq" id="WP_149762693.1">
    <property type="nucleotide sequence ID" value="NZ_BSPE01000062.1"/>
</dbReference>
<dbReference type="InterPro" id="IPR052023">
    <property type="entry name" value="Histidine_kinase_KdpD"/>
</dbReference>
<accession>A0A1I4DR24</accession>
<comment type="subcellular location">
    <subcellularLocation>
        <location evidence="2">Membrane</location>
        <topology evidence="2">Multi-pass membrane protein</topology>
    </subcellularLocation>
</comment>
<evidence type="ECO:0000256" key="5">
    <source>
        <dbReference type="ARBA" id="ARBA00022679"/>
    </source>
</evidence>
<sequence>MADEADRRPSPDALLESAEREVRGRLRIFLGAAPGVGKTYEMLLAGRARKAEGVDVVIGVVETHGRKETEALVQGFEIIPRVAVTYKDRALDEMDLDGILARRPALVLVDELAHTNTPGSRHPKRYLDIEELLAAGIDVYTTVNIQHVESLNDIVAQITRIRVRETVPDSIIDRADDIEVIDLTPGDLIERLKQGKVYLPRTAKSAIENYFSPGNLTALRELALRRTAQRVDEQLVRHMQEHAISGPWAAGDRVLVCIDEAARSPALVRYGRRLAERLRAPWSAITIETTRSARLSEAERDRVALSLRLAETLGAEAATLPGRNVAEEVMRYAREHNVTHIVIGRSDKGRWREWLEGSATHDLIRIAGDVSVHVVSGNEKAANEPKGSVQLGNQTEFSPTPYVSSVAITALALGCALLLRQFLDVDNIGIVFLMGVLTSALWYGLAPAIFTSIVSALAFNFFFLPPLYTLTLGSPESVVTFVFFLIVAVIASNLTARVRGQAVAARQRVRVTEDLYLFSKKLAATATLDDVLWATAFQIASMLKVRVVLLMPEQGVITVKAGYPPEDTLGQADIAAAKWAWENDRPAGRGADTLPGAKRLFLPVRTARGAIGVVGIDDDRQGPLLTPERRRLMDALTDQAALAIERVNLVEDLDNAKLAVEADRLRSALLTSISHDLKTPLASIMGAAGTLREFPKALDDPTKEDLLGTIQDEAERLNRFIANLLDMTRLESGAIEPNYGMLELNEIVGTALSRAKKILASHQVDVDLPKNLPLIRVDPVLFEQVLFNLFDNAGKYSEPNSRIRVQAFADTGAVTLQMLDEGPGIAEEDLERVFGKFTRAQKGDSVRAGTGLGLAICRGFIEAMNGTITAGNRTDRSGAVFTIRMPLPGDAERKALPA</sequence>
<dbReference type="GO" id="GO:0000155">
    <property type="term" value="F:phosphorelay sensor kinase activity"/>
    <property type="evidence" value="ECO:0007669"/>
    <property type="project" value="InterPro"/>
</dbReference>
<dbReference type="GO" id="GO:0005886">
    <property type="term" value="C:plasma membrane"/>
    <property type="evidence" value="ECO:0007669"/>
    <property type="project" value="TreeGrafter"/>
</dbReference>
<protein>
    <recommendedName>
        <fullName evidence="3">histidine kinase</fullName>
        <ecNumber evidence="3">2.7.13.3</ecNumber>
    </recommendedName>
</protein>
<keyword evidence="6 14" id="KW-0812">Transmembrane</keyword>
<evidence type="ECO:0000256" key="4">
    <source>
        <dbReference type="ARBA" id="ARBA00022553"/>
    </source>
</evidence>
<evidence type="ECO:0000313" key="17">
    <source>
        <dbReference type="Proteomes" id="UP000323300"/>
    </source>
</evidence>
<dbReference type="Pfam" id="PF02702">
    <property type="entry name" value="KdpD"/>
    <property type="match status" value="1"/>
</dbReference>
<dbReference type="SMART" id="SM00387">
    <property type="entry name" value="HATPase_c"/>
    <property type="match status" value="1"/>
</dbReference>
<comment type="function">
    <text evidence="13">Member of the two-component regulatory system KdpD/KdpE involved in the regulation of the kdp operon. KdpD may function as a membrane-associated protein kinase that phosphorylates KdpE in response to environmental signals.</text>
</comment>
<evidence type="ECO:0000256" key="3">
    <source>
        <dbReference type="ARBA" id="ARBA00012438"/>
    </source>
</evidence>
<dbReference type="CDD" id="cd01987">
    <property type="entry name" value="USP_KdpD-like"/>
    <property type="match status" value="1"/>
</dbReference>
<dbReference type="OrthoDB" id="9806130at2"/>
<dbReference type="InterPro" id="IPR038318">
    <property type="entry name" value="KdpD_sf"/>
</dbReference>
<evidence type="ECO:0000259" key="15">
    <source>
        <dbReference type="PROSITE" id="PS50109"/>
    </source>
</evidence>
<dbReference type="InterPro" id="IPR029016">
    <property type="entry name" value="GAF-like_dom_sf"/>
</dbReference>
<evidence type="ECO:0000256" key="13">
    <source>
        <dbReference type="ARBA" id="ARBA00057300"/>
    </source>
</evidence>
<evidence type="ECO:0000256" key="8">
    <source>
        <dbReference type="ARBA" id="ARBA00022777"/>
    </source>
</evidence>
<keyword evidence="7" id="KW-0547">Nucleotide-binding</keyword>
<dbReference type="InterPro" id="IPR003594">
    <property type="entry name" value="HATPase_dom"/>
</dbReference>
<dbReference type="InterPro" id="IPR006016">
    <property type="entry name" value="UspA"/>
</dbReference>
<dbReference type="Gene3D" id="3.30.565.10">
    <property type="entry name" value="Histidine kinase-like ATPase, C-terminal domain"/>
    <property type="match status" value="1"/>
</dbReference>
<keyword evidence="9" id="KW-0067">ATP-binding</keyword>
<dbReference type="FunFam" id="3.30.565.10:FF:000042">
    <property type="entry name" value="Two-component sensor histidine kinase KdpD"/>
    <property type="match status" value="1"/>
</dbReference>
<dbReference type="SUPFAM" id="SSF55874">
    <property type="entry name" value="ATPase domain of HSP90 chaperone/DNA topoisomerase II/histidine kinase"/>
    <property type="match status" value="1"/>
</dbReference>
<dbReference type="GO" id="GO:0042802">
    <property type="term" value="F:identical protein binding"/>
    <property type="evidence" value="ECO:0007669"/>
    <property type="project" value="UniProtKB-ARBA"/>
</dbReference>
<feature type="transmembrane region" description="Helical" evidence="14">
    <location>
        <begin position="402"/>
        <end position="419"/>
    </location>
</feature>
<dbReference type="InterPro" id="IPR003661">
    <property type="entry name" value="HisK_dim/P_dom"/>
</dbReference>
<dbReference type="SUPFAM" id="SSF55781">
    <property type="entry name" value="GAF domain-like"/>
    <property type="match status" value="1"/>
</dbReference>
<keyword evidence="8 16" id="KW-0418">Kinase</keyword>
<dbReference type="PANTHER" id="PTHR45569">
    <property type="entry name" value="SENSOR PROTEIN KDPD"/>
    <property type="match status" value="1"/>
</dbReference>
<dbReference type="Proteomes" id="UP000323300">
    <property type="component" value="Unassembled WGS sequence"/>
</dbReference>
<dbReference type="Pfam" id="PF00582">
    <property type="entry name" value="Usp"/>
    <property type="match status" value="1"/>
</dbReference>
<dbReference type="EC" id="2.7.13.3" evidence="3"/>
<dbReference type="Pfam" id="PF13492">
    <property type="entry name" value="GAF_3"/>
    <property type="match status" value="1"/>
</dbReference>
<feature type="transmembrane region" description="Helical" evidence="14">
    <location>
        <begin position="478"/>
        <end position="496"/>
    </location>
</feature>
<dbReference type="Gene3D" id="1.20.120.620">
    <property type="entry name" value="Backbone structure of the membrane domain of e. Coli histidine kinase receptor kdpd"/>
    <property type="match status" value="1"/>
</dbReference>
<keyword evidence="10 14" id="KW-1133">Transmembrane helix</keyword>
<evidence type="ECO:0000256" key="11">
    <source>
        <dbReference type="ARBA" id="ARBA00023012"/>
    </source>
</evidence>
<dbReference type="Gene3D" id="1.10.287.130">
    <property type="match status" value="1"/>
</dbReference>
<evidence type="ECO:0000256" key="7">
    <source>
        <dbReference type="ARBA" id="ARBA00022741"/>
    </source>
</evidence>
<dbReference type="Gene3D" id="3.40.50.300">
    <property type="entry name" value="P-loop containing nucleotide triphosphate hydrolases"/>
    <property type="match status" value="1"/>
</dbReference>
<evidence type="ECO:0000256" key="10">
    <source>
        <dbReference type="ARBA" id="ARBA00022989"/>
    </source>
</evidence>
<dbReference type="InterPro" id="IPR025201">
    <property type="entry name" value="KdpD_TM"/>
</dbReference>
<dbReference type="PRINTS" id="PR00344">
    <property type="entry name" value="BCTRLSENSOR"/>
</dbReference>
<feature type="domain" description="Histidine kinase" evidence="15">
    <location>
        <begin position="672"/>
        <end position="889"/>
    </location>
</feature>
<dbReference type="InterPro" id="IPR027417">
    <property type="entry name" value="P-loop_NTPase"/>
</dbReference>
<comment type="catalytic activity">
    <reaction evidence="1">
        <text>ATP + protein L-histidine = ADP + protein N-phospho-L-histidine.</text>
        <dbReference type="EC" id="2.7.13.3"/>
    </reaction>
</comment>
<dbReference type="FunFam" id="3.40.50.300:FF:000483">
    <property type="entry name" value="Sensor histidine kinase KdpD"/>
    <property type="match status" value="1"/>
</dbReference>
<reference evidence="16 17" key="1">
    <citation type="submission" date="2016-10" db="EMBL/GenBank/DDBJ databases">
        <authorList>
            <person name="Varghese N."/>
            <person name="Submissions S."/>
        </authorList>
    </citation>
    <scope>NUCLEOTIDE SEQUENCE [LARGE SCALE GENOMIC DNA]</scope>
    <source>
        <strain evidence="16 17">DSM 21822</strain>
    </source>
</reference>
<keyword evidence="12 14" id="KW-0472">Membrane</keyword>
<dbReference type="Gene3D" id="3.30.450.40">
    <property type="match status" value="1"/>
</dbReference>
<dbReference type="SUPFAM" id="SSF52402">
    <property type="entry name" value="Adenine nucleotide alpha hydrolases-like"/>
    <property type="match status" value="1"/>
</dbReference>
<keyword evidence="17" id="KW-1185">Reference proteome</keyword>
<dbReference type="InterPro" id="IPR005467">
    <property type="entry name" value="His_kinase_dom"/>
</dbReference>
<dbReference type="EMBL" id="FOSL01000019">
    <property type="protein sequence ID" value="SFK96064.1"/>
    <property type="molecule type" value="Genomic_DNA"/>
</dbReference>
<organism evidence="16 17">
    <name type="scientific">Neomesorhizobium albiziae</name>
    <dbReference type="NCBI Taxonomy" id="335020"/>
    <lineage>
        <taxon>Bacteria</taxon>
        <taxon>Pseudomonadati</taxon>
        <taxon>Pseudomonadota</taxon>
        <taxon>Alphaproteobacteria</taxon>
        <taxon>Hyphomicrobiales</taxon>
        <taxon>Phyllobacteriaceae</taxon>
        <taxon>Neomesorhizobium</taxon>
    </lineage>
</organism>
<evidence type="ECO:0000256" key="9">
    <source>
        <dbReference type="ARBA" id="ARBA00022840"/>
    </source>
</evidence>
<dbReference type="Pfam" id="PF00512">
    <property type="entry name" value="HisKA"/>
    <property type="match status" value="1"/>
</dbReference>
<dbReference type="PROSITE" id="PS50109">
    <property type="entry name" value="HIS_KIN"/>
    <property type="match status" value="1"/>
</dbReference>
<evidence type="ECO:0000256" key="1">
    <source>
        <dbReference type="ARBA" id="ARBA00000085"/>
    </source>
</evidence>
<dbReference type="SUPFAM" id="SSF47384">
    <property type="entry name" value="Homodimeric domain of signal transducing histidine kinase"/>
    <property type="match status" value="1"/>
</dbReference>
<dbReference type="InterPro" id="IPR003852">
    <property type="entry name" value="Sig_transdc_His_kinase_KdpD_N"/>
</dbReference>